<dbReference type="InterPro" id="IPR051259">
    <property type="entry name" value="rRNA_Methyltransferase"/>
</dbReference>
<dbReference type="Pfam" id="PF22435">
    <property type="entry name" value="MRM3-like_sub_bind"/>
    <property type="match status" value="1"/>
</dbReference>
<protein>
    <submittedName>
        <fullName evidence="5">TrmH family RNA methyltransferase</fullName>
    </submittedName>
</protein>
<evidence type="ECO:0000256" key="2">
    <source>
        <dbReference type="ARBA" id="ARBA00022603"/>
    </source>
</evidence>
<proteinExistence type="inferred from homology"/>
<keyword evidence="2 5" id="KW-0489">Methyltransferase</keyword>
<dbReference type="RefSeq" id="WP_111943604.1">
    <property type="nucleotide sequence ID" value="NZ_BAAACJ010000005.1"/>
</dbReference>
<dbReference type="InterPro" id="IPR001537">
    <property type="entry name" value="SpoU_MeTrfase"/>
</dbReference>
<dbReference type="PANTHER" id="PTHR43191">
    <property type="entry name" value="RRNA METHYLTRANSFERASE 3"/>
    <property type="match status" value="1"/>
</dbReference>
<dbReference type="Gene3D" id="3.40.1280.10">
    <property type="match status" value="1"/>
</dbReference>
<dbReference type="Proteomes" id="UP001224418">
    <property type="component" value="Unassembled WGS sequence"/>
</dbReference>
<dbReference type="PANTHER" id="PTHR43191:SF2">
    <property type="entry name" value="RRNA METHYLTRANSFERASE 3, MITOCHONDRIAL"/>
    <property type="match status" value="1"/>
</dbReference>
<evidence type="ECO:0000313" key="6">
    <source>
        <dbReference type="Proteomes" id="UP001224418"/>
    </source>
</evidence>
<dbReference type="Pfam" id="PF00588">
    <property type="entry name" value="SpoU_methylase"/>
    <property type="match status" value="1"/>
</dbReference>
<dbReference type="Gene3D" id="3.30.1330.30">
    <property type="match status" value="1"/>
</dbReference>
<dbReference type="CDD" id="cd18095">
    <property type="entry name" value="SpoU-like_rRNA-MTase"/>
    <property type="match status" value="1"/>
</dbReference>
<dbReference type="InterPro" id="IPR029028">
    <property type="entry name" value="Alpha/beta_knot_MTases"/>
</dbReference>
<dbReference type="SUPFAM" id="SSF75217">
    <property type="entry name" value="alpha/beta knot"/>
    <property type="match status" value="1"/>
</dbReference>
<keyword evidence="6" id="KW-1185">Reference proteome</keyword>
<comment type="caution">
    <text evidence="5">The sequence shown here is derived from an EMBL/GenBank/DDBJ whole genome shotgun (WGS) entry which is preliminary data.</text>
</comment>
<dbReference type="InterPro" id="IPR053888">
    <property type="entry name" value="MRM3-like_sub_bind"/>
</dbReference>
<evidence type="ECO:0000256" key="1">
    <source>
        <dbReference type="ARBA" id="ARBA00007228"/>
    </source>
</evidence>
<sequence length="263" mass="29654">MNLEYIQSKNNPLIKELKKLKEKKYREEKNQFIVEGLRFTEEALKSSFSIECVVINEEFLQREENVLFINQISSDIRVCSLSKESFKVVCGTENSQGILAVVNNKILNTEKKNGFYIFVDRVQDPGNLGTIIRTAHASGALGVILRKGTVDLYNEKTLRSTMGSIFKVPVVMDKDLSCILSLKEKGFKVISSFLHTDKDFYDLDLKENVIIVVGNEGNGISDEIIELSDTLVKLPMPGDAESLNASIAAAIMMYEIVRQNRFK</sequence>
<name>A0ABU0JR93_HATLI</name>
<dbReference type="SMART" id="SM00967">
    <property type="entry name" value="SpoU_sub_bind"/>
    <property type="match status" value="1"/>
</dbReference>
<organism evidence="5 6">
    <name type="scientific">Hathewaya limosa</name>
    <name type="common">Clostridium limosum</name>
    <dbReference type="NCBI Taxonomy" id="1536"/>
    <lineage>
        <taxon>Bacteria</taxon>
        <taxon>Bacillati</taxon>
        <taxon>Bacillota</taxon>
        <taxon>Clostridia</taxon>
        <taxon>Eubacteriales</taxon>
        <taxon>Clostridiaceae</taxon>
        <taxon>Hathewaya</taxon>
    </lineage>
</organism>
<keyword evidence="3" id="KW-0808">Transferase</keyword>
<dbReference type="EMBL" id="JAUSWN010000010">
    <property type="protein sequence ID" value="MDQ0479616.1"/>
    <property type="molecule type" value="Genomic_DNA"/>
</dbReference>
<dbReference type="SUPFAM" id="SSF55315">
    <property type="entry name" value="L30e-like"/>
    <property type="match status" value="1"/>
</dbReference>
<dbReference type="InterPro" id="IPR029026">
    <property type="entry name" value="tRNA_m1G_MTases_N"/>
</dbReference>
<evidence type="ECO:0000259" key="4">
    <source>
        <dbReference type="SMART" id="SM00967"/>
    </source>
</evidence>
<dbReference type="GO" id="GO:0032259">
    <property type="term" value="P:methylation"/>
    <property type="evidence" value="ECO:0007669"/>
    <property type="project" value="UniProtKB-KW"/>
</dbReference>
<evidence type="ECO:0000256" key="3">
    <source>
        <dbReference type="ARBA" id="ARBA00022679"/>
    </source>
</evidence>
<comment type="similarity">
    <text evidence="1">Belongs to the class IV-like SAM-binding methyltransferase superfamily. RNA methyltransferase TrmH family.</text>
</comment>
<accession>A0ABU0JR93</accession>
<dbReference type="GO" id="GO:0008168">
    <property type="term" value="F:methyltransferase activity"/>
    <property type="evidence" value="ECO:0007669"/>
    <property type="project" value="UniProtKB-KW"/>
</dbReference>
<gene>
    <name evidence="5" type="ORF">QOZ93_001357</name>
</gene>
<reference evidence="5 6" key="1">
    <citation type="submission" date="2023-07" db="EMBL/GenBank/DDBJ databases">
        <title>Genomic Encyclopedia of Type Strains, Phase IV (KMG-IV): sequencing the most valuable type-strain genomes for metagenomic binning, comparative biology and taxonomic classification.</title>
        <authorList>
            <person name="Goeker M."/>
        </authorList>
    </citation>
    <scope>NUCLEOTIDE SEQUENCE [LARGE SCALE GENOMIC DNA]</scope>
    <source>
        <strain evidence="5 6">DSM 1400</strain>
    </source>
</reference>
<dbReference type="InterPro" id="IPR013123">
    <property type="entry name" value="SpoU_subst-bd"/>
</dbReference>
<evidence type="ECO:0000313" key="5">
    <source>
        <dbReference type="EMBL" id="MDQ0479616.1"/>
    </source>
</evidence>
<feature type="domain" description="RNA 2-O ribose methyltransferase substrate binding" evidence="4">
    <location>
        <begin position="33"/>
        <end position="108"/>
    </location>
</feature>
<dbReference type="InterPro" id="IPR029064">
    <property type="entry name" value="Ribosomal_eL30-like_sf"/>
</dbReference>